<gene>
    <name evidence="2" type="ORF">GPM918_LOCUS13095</name>
    <name evidence="3" type="ORF">SRO942_LOCUS13095</name>
</gene>
<feature type="region of interest" description="Disordered" evidence="1">
    <location>
        <begin position="54"/>
        <end position="86"/>
    </location>
</feature>
<name>A0A814FZ68_9BILA</name>
<dbReference type="AlphaFoldDB" id="A0A814FZ68"/>
<accession>A0A814FZ68</accession>
<reference evidence="2" key="1">
    <citation type="submission" date="2021-02" db="EMBL/GenBank/DDBJ databases">
        <authorList>
            <person name="Nowell W R."/>
        </authorList>
    </citation>
    <scope>NUCLEOTIDE SEQUENCE</scope>
</reference>
<keyword evidence="4" id="KW-1185">Reference proteome</keyword>
<dbReference type="EMBL" id="CAJNOQ010002955">
    <property type="protein sequence ID" value="CAF0987827.1"/>
    <property type="molecule type" value="Genomic_DNA"/>
</dbReference>
<evidence type="ECO:0000256" key="1">
    <source>
        <dbReference type="SAM" id="MobiDB-lite"/>
    </source>
</evidence>
<dbReference type="Proteomes" id="UP000663829">
    <property type="component" value="Unassembled WGS sequence"/>
</dbReference>
<protein>
    <submittedName>
        <fullName evidence="2">Uncharacterized protein</fullName>
    </submittedName>
</protein>
<evidence type="ECO:0000313" key="3">
    <source>
        <dbReference type="EMBL" id="CAF3760005.1"/>
    </source>
</evidence>
<dbReference type="Proteomes" id="UP000681722">
    <property type="component" value="Unassembled WGS sequence"/>
</dbReference>
<sequence>MAHDAGYRTIPVTTANARKTYIQSADRFSDHILDIADDTTQAEPGQISAARNIKQNSDSHSNVDYDYRRKQRSVIYDSPQSSPRERLRVSSLLEREDQMSPTITSSTIKKSKIVKKSYDEYSMESFDEQLPRTRSKINDSSYKQVVRKKKNYDEHDASNNGGLIFRYSTERNMPKDSVTDHISVYGDSGAAKFELCREEEQHTTRTIRYSDNDRIGSDRIIIVPDSSVQDADERKHETVIYTEKAETPTAPRDDIAKVDLETLYIVERRIQLPRERSPERMQTPPIDRHVPETIIEKREERIPGETIRIEEKRVDQYDGKRYDGGEQYARQQYCRQRYGGQQRYNQQYGGQVYGGKQYDLTRLPHDLNYWNIMNIANREVRCGRAVDDSILPPIPPLTGRECRLTATQILSPQYNSRSHTDNALRQFLTHNQRAQNESRRYLESLGVESNRHVVRPRKQPERRFSTETLVRYEKLPDRVRSVVQTVHR</sequence>
<organism evidence="2 4">
    <name type="scientific">Didymodactylos carnosus</name>
    <dbReference type="NCBI Taxonomy" id="1234261"/>
    <lineage>
        <taxon>Eukaryota</taxon>
        <taxon>Metazoa</taxon>
        <taxon>Spiralia</taxon>
        <taxon>Gnathifera</taxon>
        <taxon>Rotifera</taxon>
        <taxon>Eurotatoria</taxon>
        <taxon>Bdelloidea</taxon>
        <taxon>Philodinida</taxon>
        <taxon>Philodinidae</taxon>
        <taxon>Didymodactylos</taxon>
    </lineage>
</organism>
<comment type="caution">
    <text evidence="2">The sequence shown here is derived from an EMBL/GenBank/DDBJ whole genome shotgun (WGS) entry which is preliminary data.</text>
</comment>
<dbReference type="EMBL" id="CAJOBC010002955">
    <property type="protein sequence ID" value="CAF3760005.1"/>
    <property type="molecule type" value="Genomic_DNA"/>
</dbReference>
<evidence type="ECO:0000313" key="4">
    <source>
        <dbReference type="Proteomes" id="UP000663829"/>
    </source>
</evidence>
<evidence type="ECO:0000313" key="2">
    <source>
        <dbReference type="EMBL" id="CAF0987827.1"/>
    </source>
</evidence>
<proteinExistence type="predicted"/>